<evidence type="ECO:0000256" key="1">
    <source>
        <dbReference type="SAM" id="Phobius"/>
    </source>
</evidence>
<reference evidence="2" key="1">
    <citation type="journal article" date="2020" name="Microbiol. Resour. Announc.">
        <title>Complete Genome Sequence of Novel Psychrotolerant Legionella Strain TUM19329, Isolated from Antarctic Lake Sediment.</title>
        <authorList>
            <person name="Shimada S."/>
            <person name="Nakai R."/>
            <person name="Aoki K."/>
            <person name="Shimoeda N."/>
            <person name="Ohno G."/>
            <person name="Miyazaki Y."/>
            <person name="Kudoh S."/>
            <person name="Imura S."/>
            <person name="Watanabe K."/>
            <person name="Ishii Y."/>
            <person name="Tateda K."/>
        </authorList>
    </citation>
    <scope>NUCLEOTIDE SEQUENCE [LARGE SCALE GENOMIC DNA]</scope>
    <source>
        <strain evidence="2">TUM19329</strain>
    </source>
</reference>
<dbReference type="EMBL" id="AP022839">
    <property type="protein sequence ID" value="BCA96469.1"/>
    <property type="molecule type" value="Genomic_DNA"/>
</dbReference>
<keyword evidence="1" id="KW-0812">Transmembrane</keyword>
<gene>
    <name evidence="2" type="ORF">TUM19329_28300</name>
</gene>
<dbReference type="RefSeq" id="WP_173237787.1">
    <property type="nucleotide sequence ID" value="NZ_AP022839.1"/>
</dbReference>
<evidence type="ECO:0008006" key="4">
    <source>
        <dbReference type="Google" id="ProtNLM"/>
    </source>
</evidence>
<feature type="transmembrane region" description="Helical" evidence="1">
    <location>
        <begin position="6"/>
        <end position="27"/>
    </location>
</feature>
<evidence type="ECO:0000313" key="2">
    <source>
        <dbReference type="EMBL" id="BCA96469.1"/>
    </source>
</evidence>
<keyword evidence="1" id="KW-1133">Transmembrane helix</keyword>
<proteinExistence type="predicted"/>
<keyword evidence="3" id="KW-1185">Reference proteome</keyword>
<dbReference type="AlphaFoldDB" id="A0A6F8T7N1"/>
<dbReference type="KEGG" id="lant:TUM19329_28300"/>
<feature type="transmembrane region" description="Helical" evidence="1">
    <location>
        <begin position="47"/>
        <end position="68"/>
    </location>
</feature>
<sequence length="134" mass="15279">MVREYFHTFILSQVFGVYLILLAIILASRARHYKKVLKNINPNGFGILVGGSFGLLLGLFLVTIHNFWDGQFATDLLSIFLWFILIKSILILSFPEKVITLSQKLYSGKGYYVMIIIMAVIGVILMANGYYLYM</sequence>
<evidence type="ECO:0000313" key="3">
    <source>
        <dbReference type="Proteomes" id="UP000502894"/>
    </source>
</evidence>
<protein>
    <recommendedName>
        <fullName evidence="4">Integral membrane protein (PIN domain superfamily)</fullName>
    </recommendedName>
</protein>
<dbReference type="Proteomes" id="UP000502894">
    <property type="component" value="Chromosome"/>
</dbReference>
<feature type="transmembrane region" description="Helical" evidence="1">
    <location>
        <begin position="111"/>
        <end position="133"/>
    </location>
</feature>
<organism evidence="2 3">
    <name type="scientific">Legionella antarctica</name>
    <dbReference type="NCBI Taxonomy" id="2708020"/>
    <lineage>
        <taxon>Bacteria</taxon>
        <taxon>Pseudomonadati</taxon>
        <taxon>Pseudomonadota</taxon>
        <taxon>Gammaproteobacteria</taxon>
        <taxon>Legionellales</taxon>
        <taxon>Legionellaceae</taxon>
        <taxon>Legionella</taxon>
    </lineage>
</organism>
<keyword evidence="1" id="KW-0472">Membrane</keyword>
<accession>A0A6F8T7N1</accession>
<name>A0A6F8T7N1_9GAMM</name>
<feature type="transmembrane region" description="Helical" evidence="1">
    <location>
        <begin position="80"/>
        <end position="99"/>
    </location>
</feature>